<keyword evidence="1" id="KW-0812">Transmembrane</keyword>
<organism evidence="3 4">
    <name type="scientific">Agromyces atrinae</name>
    <dbReference type="NCBI Taxonomy" id="592376"/>
    <lineage>
        <taxon>Bacteria</taxon>
        <taxon>Bacillati</taxon>
        <taxon>Actinomycetota</taxon>
        <taxon>Actinomycetes</taxon>
        <taxon>Micrococcales</taxon>
        <taxon>Microbacteriaceae</taxon>
        <taxon>Agromyces</taxon>
    </lineage>
</organism>
<dbReference type="EMBL" id="JACCBI010000001">
    <property type="protein sequence ID" value="NYD68167.1"/>
    <property type="molecule type" value="Genomic_DNA"/>
</dbReference>
<accession>A0A4Q2MC69</accession>
<proteinExistence type="predicted"/>
<keyword evidence="1" id="KW-1133">Transmembrane helix</keyword>
<feature type="transmembrane region" description="Helical" evidence="1">
    <location>
        <begin position="12"/>
        <end position="35"/>
    </location>
</feature>
<reference evidence="3 4" key="1">
    <citation type="submission" date="2019-01" db="EMBL/GenBank/DDBJ databases">
        <title>Agromyces.</title>
        <authorList>
            <person name="Li J."/>
        </authorList>
    </citation>
    <scope>NUCLEOTIDE SEQUENCE [LARGE SCALE GENOMIC DNA]</scope>
    <source>
        <strain evidence="3 4">DSM 23870</strain>
    </source>
</reference>
<keyword evidence="1" id="KW-0472">Membrane</keyword>
<gene>
    <name evidence="2" type="ORF">BJ972_002686</name>
    <name evidence="3" type="ORF">ESP50_00335</name>
</gene>
<protein>
    <submittedName>
        <fullName evidence="2">FtsH-binding integral membrane protein</fullName>
    </submittedName>
</protein>
<dbReference type="RefSeq" id="WP_129171956.1">
    <property type="nucleotide sequence ID" value="NZ_JACCBI010000001.1"/>
</dbReference>
<feature type="transmembrane region" description="Helical" evidence="1">
    <location>
        <begin position="119"/>
        <end position="138"/>
    </location>
</feature>
<dbReference type="Proteomes" id="UP000581087">
    <property type="component" value="Unassembled WGS sequence"/>
</dbReference>
<dbReference type="AlphaFoldDB" id="A0A4Q2MC69"/>
<evidence type="ECO:0000313" key="4">
    <source>
        <dbReference type="Proteomes" id="UP000292686"/>
    </source>
</evidence>
<dbReference type="EMBL" id="SDPM01000001">
    <property type="protein sequence ID" value="RXZ87691.1"/>
    <property type="molecule type" value="Genomic_DNA"/>
</dbReference>
<sequence length="184" mass="18806">MRADSPLTRRSVWPTRALLGCAVFAAIGALLLVALTPLTTVLALSAPVLYPIAAAVPVCCYLAARRWTARAGSASITAVLMGLIALPFTSLGALVLIALAVPAVVVDLVAGARPSRARWHAAAAVAGLVVGILSLTVFDNDVLQPWIIASVLVVRVASFVVAAVVADIVARGLSRAGILGGRRA</sequence>
<evidence type="ECO:0000313" key="3">
    <source>
        <dbReference type="EMBL" id="RXZ87691.1"/>
    </source>
</evidence>
<comment type="caution">
    <text evidence="3">The sequence shown here is derived from an EMBL/GenBank/DDBJ whole genome shotgun (WGS) entry which is preliminary data.</text>
</comment>
<reference evidence="2 5" key="2">
    <citation type="submission" date="2020-07" db="EMBL/GenBank/DDBJ databases">
        <title>Sequencing the genomes of 1000 actinobacteria strains.</title>
        <authorList>
            <person name="Klenk H.-P."/>
        </authorList>
    </citation>
    <scope>NUCLEOTIDE SEQUENCE [LARGE SCALE GENOMIC DNA]</scope>
    <source>
        <strain evidence="2 5">DSM 23870</strain>
    </source>
</reference>
<evidence type="ECO:0000313" key="2">
    <source>
        <dbReference type="EMBL" id="NYD68167.1"/>
    </source>
</evidence>
<name>A0A4Q2MC69_9MICO</name>
<keyword evidence="4" id="KW-1185">Reference proteome</keyword>
<evidence type="ECO:0000256" key="1">
    <source>
        <dbReference type="SAM" id="Phobius"/>
    </source>
</evidence>
<feature type="transmembrane region" description="Helical" evidence="1">
    <location>
        <begin position="41"/>
        <end position="64"/>
    </location>
</feature>
<evidence type="ECO:0000313" key="5">
    <source>
        <dbReference type="Proteomes" id="UP000581087"/>
    </source>
</evidence>
<feature type="transmembrane region" description="Helical" evidence="1">
    <location>
        <begin position="144"/>
        <end position="166"/>
    </location>
</feature>
<dbReference type="Proteomes" id="UP000292686">
    <property type="component" value="Unassembled WGS sequence"/>
</dbReference>